<geneLocation type="plasmid" evidence="2 3">
    <name>bgla_1p</name>
</geneLocation>
<dbReference type="SUPFAM" id="SSF81901">
    <property type="entry name" value="HCP-like"/>
    <property type="match status" value="1"/>
</dbReference>
<evidence type="ECO:0000313" key="2">
    <source>
        <dbReference type="EMBL" id="AEA65492.1"/>
    </source>
</evidence>
<evidence type="ECO:0000313" key="3">
    <source>
        <dbReference type="Proteomes" id="UP000008316"/>
    </source>
</evidence>
<accession>F2LRJ8</accession>
<sequence length="111" mass="11950">MVAFRSFLIAITFVTTLTPPASAQGGPQADQFQTQLEAEAQQGDLDSQNLLGIYLRGAKHDAVAGHAWFLKAAEQGHGRAAENAGLDYSMGQGVPRNDRLAVFWLQKAADH</sequence>
<organism evidence="2 3">
    <name type="scientific">Burkholderia gladioli (strain BSR3)</name>
    <dbReference type="NCBI Taxonomy" id="999541"/>
    <lineage>
        <taxon>Bacteria</taxon>
        <taxon>Pseudomonadati</taxon>
        <taxon>Pseudomonadota</taxon>
        <taxon>Betaproteobacteria</taxon>
        <taxon>Burkholderiales</taxon>
        <taxon>Burkholderiaceae</taxon>
        <taxon>Burkholderia</taxon>
    </lineage>
</organism>
<dbReference type="SMART" id="SM00671">
    <property type="entry name" value="SEL1"/>
    <property type="match status" value="2"/>
</dbReference>
<dbReference type="InterPro" id="IPR011990">
    <property type="entry name" value="TPR-like_helical_dom_sf"/>
</dbReference>
<protein>
    <submittedName>
        <fullName evidence="2">Sel1 domain protein repeat-containing protein</fullName>
    </submittedName>
</protein>
<feature type="signal peptide" evidence="1">
    <location>
        <begin position="1"/>
        <end position="23"/>
    </location>
</feature>
<gene>
    <name evidence="2" type="ordered locus">bgla_1p0880</name>
</gene>
<keyword evidence="2" id="KW-0614">Plasmid</keyword>
<reference evidence="2 3" key="1">
    <citation type="journal article" date="2011" name="J. Bacteriol.">
        <title>Complete genome sequence of Burkholderia gladioli BSR3.</title>
        <authorList>
            <person name="Seo Y.S."/>
            <person name="Lim J."/>
            <person name="Choi B.S."/>
            <person name="Kim H."/>
            <person name="Goo E."/>
            <person name="Lee B."/>
            <person name="Lim J.S."/>
            <person name="Choi I.Y."/>
            <person name="Moon J.S."/>
            <person name="Kim J."/>
            <person name="Hwang I."/>
        </authorList>
    </citation>
    <scope>NUCLEOTIDE SEQUENCE [LARGE SCALE GENOMIC DNA]</scope>
    <source>
        <strain evidence="3">BSR3</strain>
    </source>
</reference>
<dbReference type="RefSeq" id="WP_013699874.1">
    <property type="nucleotide sequence ID" value="NC_015382.1"/>
</dbReference>
<dbReference type="Gene3D" id="1.25.40.10">
    <property type="entry name" value="Tetratricopeptide repeat domain"/>
    <property type="match status" value="1"/>
</dbReference>
<keyword evidence="3" id="KW-1185">Reference proteome</keyword>
<proteinExistence type="predicted"/>
<dbReference type="AlphaFoldDB" id="F2LRJ8"/>
<dbReference type="HOGENOM" id="CLU_2153575_0_0_4"/>
<dbReference type="InterPro" id="IPR006597">
    <property type="entry name" value="Sel1-like"/>
</dbReference>
<feature type="chain" id="PRO_5003281351" evidence="1">
    <location>
        <begin position="24"/>
        <end position="111"/>
    </location>
</feature>
<keyword evidence="1" id="KW-0732">Signal</keyword>
<evidence type="ECO:0000256" key="1">
    <source>
        <dbReference type="SAM" id="SignalP"/>
    </source>
</evidence>
<dbReference type="KEGG" id="bgd:bgla_1p0880"/>
<name>F2LRJ8_BURGS</name>
<dbReference type="Proteomes" id="UP000008316">
    <property type="component" value="Plasmid bgla_1p"/>
</dbReference>
<dbReference type="EMBL" id="CP002601">
    <property type="protein sequence ID" value="AEA65492.1"/>
    <property type="molecule type" value="Genomic_DNA"/>
</dbReference>
<dbReference type="Pfam" id="PF08238">
    <property type="entry name" value="Sel1"/>
    <property type="match status" value="2"/>
</dbReference>